<comment type="pathway">
    <text evidence="1 11">Amino-acid biosynthesis; L-leucine biosynthesis; L-leucine from 3-methyl-2-oxobutanoate: step 1/4.</text>
</comment>
<keyword evidence="5 11" id="KW-0432">Leucine biosynthesis</keyword>
<evidence type="ECO:0000256" key="5">
    <source>
        <dbReference type="ARBA" id="ARBA00022430"/>
    </source>
</evidence>
<dbReference type="PROSITE" id="PS00815">
    <property type="entry name" value="AIPM_HOMOCIT_SYNTH_1"/>
    <property type="match status" value="1"/>
</dbReference>
<dbReference type="SUPFAM" id="SSF51569">
    <property type="entry name" value="Aldolase"/>
    <property type="match status" value="1"/>
</dbReference>
<dbReference type="NCBIfam" id="TIGR00973">
    <property type="entry name" value="leuA_bact"/>
    <property type="match status" value="1"/>
</dbReference>
<dbReference type="AlphaFoldDB" id="A0A3P3XNB7"/>
<evidence type="ECO:0000256" key="7">
    <source>
        <dbReference type="ARBA" id="ARBA00022679"/>
    </source>
</evidence>
<proteinExistence type="inferred from homology"/>
<evidence type="ECO:0000256" key="2">
    <source>
        <dbReference type="ARBA" id="ARBA00009396"/>
    </source>
</evidence>
<evidence type="ECO:0000256" key="4">
    <source>
        <dbReference type="ARBA" id="ARBA00018198"/>
    </source>
</evidence>
<sequence>MNTPRTIRIFDTTLRDGEQAPGCSMNQVEKLEVAGALASLGVDVIEAGFAIASPGDSASIHEIARTVRGPVIASLSRAVELDIDASWDALRGAERPRIHVFIATSPIHMKYKLRMKPDEVVAQAAAMVKYARKRCPDVEFSAEDASRSDLEFLCRILTAVIEAGASTVNVPDTVGYAMPGEFGSLIRSIRAGTPNIDGAVVSVHCHNDLGFAVANSLAAIEAGADQVECTINGIGERAGNAALEEIVMAMRTRADYLRSACGTGLRCNVDTTRIYPVSRLVSTVTGSRVQPNKAIVGENAFAHEAGIHQHGVLTNRETYEIMTPESIGLPRNRMVLGKHSGRHAFDERLKELGFRLEAERAARLFEAFKILADKKKVITNRDIEALVRGAVPDRPAAWRLERFIINSGSTITSTSAVCLVSAGGQTCEQVAIGDGPIDASFNAIDKIVNAKPVLEDFSLDSVTDGKDAQGEARVRIRLADRTYNGHGVSTDIVEASVRAYVDAINAVLGAADDASRPEDTANKRDGTKAFAETERSNQ</sequence>
<keyword evidence="11" id="KW-0963">Cytoplasm</keyword>
<dbReference type="SMART" id="SM00917">
    <property type="entry name" value="LeuA_dimer"/>
    <property type="match status" value="1"/>
</dbReference>
<dbReference type="InterPro" id="IPR013785">
    <property type="entry name" value="Aldolase_TIM"/>
</dbReference>
<dbReference type="GO" id="GO:0003985">
    <property type="term" value="F:acetyl-CoA C-acetyltransferase activity"/>
    <property type="evidence" value="ECO:0007669"/>
    <property type="project" value="UniProtKB-UniRule"/>
</dbReference>
<dbReference type="InterPro" id="IPR000891">
    <property type="entry name" value="PYR_CT"/>
</dbReference>
<evidence type="ECO:0000256" key="8">
    <source>
        <dbReference type="ARBA" id="ARBA00022723"/>
    </source>
</evidence>
<feature type="binding site" evidence="11">
    <location>
        <position position="204"/>
    </location>
    <ligand>
        <name>Mn(2+)</name>
        <dbReference type="ChEBI" id="CHEBI:29035"/>
    </ligand>
</feature>
<keyword evidence="6 11" id="KW-0028">Amino-acid biosynthesis</keyword>
<dbReference type="GO" id="GO:0009098">
    <property type="term" value="P:L-leucine biosynthetic process"/>
    <property type="evidence" value="ECO:0007669"/>
    <property type="project" value="UniProtKB-UniRule"/>
</dbReference>
<dbReference type="PROSITE" id="PS00816">
    <property type="entry name" value="AIPM_HOMOCIT_SYNTH_2"/>
    <property type="match status" value="1"/>
</dbReference>
<comment type="function">
    <text evidence="11">Catalyzes the condensation of the acetyl group of acetyl-CoA with 3-methyl-2-oxobutanoate (2-ketoisovalerate) to form 3-carboxy-3-hydroxy-4-methylpentanoate (2-isopropylmalate).</text>
</comment>
<feature type="domain" description="Pyruvate carboxyltransferase" evidence="13">
    <location>
        <begin position="7"/>
        <end position="275"/>
    </location>
</feature>
<dbReference type="InterPro" id="IPR036230">
    <property type="entry name" value="LeuA_allosteric_dom_sf"/>
</dbReference>
<dbReference type="Gene3D" id="1.10.238.260">
    <property type="match status" value="1"/>
</dbReference>
<name>A0A3P3XNB7_9SPIR</name>
<evidence type="ECO:0000256" key="12">
    <source>
        <dbReference type="SAM" id="MobiDB-lite"/>
    </source>
</evidence>
<keyword evidence="7 11" id="KW-0808">Transferase</keyword>
<evidence type="ECO:0000256" key="1">
    <source>
        <dbReference type="ARBA" id="ARBA00004689"/>
    </source>
</evidence>
<dbReference type="GO" id="GO:0005737">
    <property type="term" value="C:cytoplasm"/>
    <property type="evidence" value="ECO:0007669"/>
    <property type="project" value="UniProtKB-UniRule"/>
</dbReference>
<evidence type="ECO:0000256" key="11">
    <source>
        <dbReference type="HAMAP-Rule" id="MF_01025"/>
    </source>
</evidence>
<dbReference type="GO" id="GO:0003852">
    <property type="term" value="F:2-isopropylmalate synthase activity"/>
    <property type="evidence" value="ECO:0007669"/>
    <property type="project" value="UniProtKB-UniRule"/>
</dbReference>
<dbReference type="InterPro" id="IPR013709">
    <property type="entry name" value="2-isopropylmalate_synth_dimer"/>
</dbReference>
<dbReference type="Pfam" id="PF22617">
    <property type="entry name" value="HCS_D2"/>
    <property type="match status" value="1"/>
</dbReference>
<dbReference type="EC" id="2.3.3.13" evidence="3 11"/>
<feature type="region of interest" description="Regulatory domain" evidence="11">
    <location>
        <begin position="399"/>
        <end position="538"/>
    </location>
</feature>
<feature type="binding site" evidence="11">
    <location>
        <position position="206"/>
    </location>
    <ligand>
        <name>Mn(2+)</name>
        <dbReference type="ChEBI" id="CHEBI:29035"/>
    </ligand>
</feature>
<comment type="subunit">
    <text evidence="11">Homodimer.</text>
</comment>
<comment type="similarity">
    <text evidence="2 11">Belongs to the alpha-IPM synthase/homocitrate synthase family. LeuA type 1 subfamily.</text>
</comment>
<evidence type="ECO:0000256" key="6">
    <source>
        <dbReference type="ARBA" id="ARBA00022605"/>
    </source>
</evidence>
<evidence type="ECO:0000256" key="3">
    <source>
        <dbReference type="ARBA" id="ARBA00012973"/>
    </source>
</evidence>
<evidence type="ECO:0000259" key="13">
    <source>
        <dbReference type="PROSITE" id="PS50991"/>
    </source>
</evidence>
<dbReference type="InterPro" id="IPR054691">
    <property type="entry name" value="LeuA/HCS_post-cat"/>
</dbReference>
<dbReference type="InterPro" id="IPR050073">
    <property type="entry name" value="2-IPM_HCS-like"/>
</dbReference>
<dbReference type="PANTHER" id="PTHR10277">
    <property type="entry name" value="HOMOCITRATE SYNTHASE-RELATED"/>
    <property type="match status" value="1"/>
</dbReference>
<dbReference type="SUPFAM" id="SSF110921">
    <property type="entry name" value="2-isopropylmalate synthase LeuA, allosteric (dimerisation) domain"/>
    <property type="match status" value="1"/>
</dbReference>
<dbReference type="PANTHER" id="PTHR10277:SF9">
    <property type="entry name" value="2-ISOPROPYLMALATE SYNTHASE 1, CHLOROPLASTIC-RELATED"/>
    <property type="match status" value="1"/>
</dbReference>
<evidence type="ECO:0000256" key="9">
    <source>
        <dbReference type="ARBA" id="ARBA00023211"/>
    </source>
</evidence>
<dbReference type="CDD" id="cd07940">
    <property type="entry name" value="DRE_TIM_IPMS"/>
    <property type="match status" value="1"/>
</dbReference>
<organism evidence="14">
    <name type="scientific">uncultured spirochete</name>
    <dbReference type="NCBI Taxonomy" id="156406"/>
    <lineage>
        <taxon>Bacteria</taxon>
        <taxon>Pseudomonadati</taxon>
        <taxon>Spirochaetota</taxon>
        <taxon>Spirochaetia</taxon>
        <taxon>Spirochaetales</taxon>
        <taxon>environmental samples</taxon>
    </lineage>
</organism>
<dbReference type="FunFam" id="3.20.20.70:FF:000010">
    <property type="entry name" value="2-isopropylmalate synthase"/>
    <property type="match status" value="1"/>
</dbReference>
<comment type="cofactor">
    <cofactor evidence="11">
        <name>Mn(2+)</name>
        <dbReference type="ChEBI" id="CHEBI:29035"/>
    </cofactor>
</comment>
<keyword evidence="14" id="KW-0012">Acyltransferase</keyword>
<accession>A0A3P3XNB7</accession>
<dbReference type="UniPathway" id="UPA00048">
    <property type="reaction ID" value="UER00070"/>
</dbReference>
<dbReference type="NCBIfam" id="NF002086">
    <property type="entry name" value="PRK00915.1-3"/>
    <property type="match status" value="1"/>
</dbReference>
<protein>
    <recommendedName>
        <fullName evidence="4 11">2-isopropylmalate synthase</fullName>
        <ecNumber evidence="3 11">2.3.3.13</ecNumber>
    </recommendedName>
    <alternativeName>
        <fullName evidence="11">Alpha-IPM synthase</fullName>
    </alternativeName>
    <alternativeName>
        <fullName evidence="11">Alpha-isopropylmalate synthase</fullName>
    </alternativeName>
</protein>
<dbReference type="PROSITE" id="PS50991">
    <property type="entry name" value="PYR_CT"/>
    <property type="match status" value="1"/>
</dbReference>
<dbReference type="InterPro" id="IPR002034">
    <property type="entry name" value="AIPM/Hcit_synth_CS"/>
</dbReference>
<evidence type="ECO:0000256" key="10">
    <source>
        <dbReference type="ARBA" id="ARBA00023304"/>
    </source>
</evidence>
<reference evidence="14" key="1">
    <citation type="submission" date="2017-02" db="EMBL/GenBank/DDBJ databases">
        <authorList>
            <person name="Regsiter A."/>
            <person name="William W."/>
        </authorList>
    </citation>
    <scope>NUCLEOTIDE SEQUENCE</scope>
    <source>
        <strain evidence="14">BdmA 4</strain>
    </source>
</reference>
<comment type="catalytic activity">
    <reaction evidence="11">
        <text>3-methyl-2-oxobutanoate + acetyl-CoA + H2O = (2S)-2-isopropylmalate + CoA + H(+)</text>
        <dbReference type="Rhea" id="RHEA:21524"/>
        <dbReference type="ChEBI" id="CHEBI:1178"/>
        <dbReference type="ChEBI" id="CHEBI:11851"/>
        <dbReference type="ChEBI" id="CHEBI:15377"/>
        <dbReference type="ChEBI" id="CHEBI:15378"/>
        <dbReference type="ChEBI" id="CHEBI:57287"/>
        <dbReference type="ChEBI" id="CHEBI:57288"/>
        <dbReference type="EC" id="2.3.3.13"/>
    </reaction>
</comment>
<dbReference type="Gene3D" id="3.20.20.70">
    <property type="entry name" value="Aldolase class I"/>
    <property type="match status" value="1"/>
</dbReference>
<dbReference type="HAMAP" id="MF_01025">
    <property type="entry name" value="LeuA_type1"/>
    <property type="match status" value="1"/>
</dbReference>
<dbReference type="InterPro" id="IPR005671">
    <property type="entry name" value="LeuA_bact_synth"/>
</dbReference>
<feature type="binding site" evidence="11">
    <location>
        <position position="240"/>
    </location>
    <ligand>
        <name>Mn(2+)</name>
        <dbReference type="ChEBI" id="CHEBI:29035"/>
    </ligand>
</feature>
<dbReference type="Pfam" id="PF08502">
    <property type="entry name" value="LeuA_dimer"/>
    <property type="match status" value="1"/>
</dbReference>
<keyword evidence="9 11" id="KW-0464">Manganese</keyword>
<feature type="region of interest" description="Disordered" evidence="12">
    <location>
        <begin position="513"/>
        <end position="538"/>
    </location>
</feature>
<dbReference type="Gene3D" id="3.30.160.270">
    <property type="match status" value="1"/>
</dbReference>
<dbReference type="GO" id="GO:0030145">
    <property type="term" value="F:manganese ion binding"/>
    <property type="evidence" value="ECO:0007669"/>
    <property type="project" value="UniProtKB-UniRule"/>
</dbReference>
<gene>
    <name evidence="11 14" type="primary">leuA</name>
    <name evidence="14" type="ORF">SPIRO4BDMA_40339</name>
</gene>
<evidence type="ECO:0000313" key="14">
    <source>
        <dbReference type="EMBL" id="SLM17770.1"/>
    </source>
</evidence>
<dbReference type="Pfam" id="PF00682">
    <property type="entry name" value="HMGL-like"/>
    <property type="match status" value="1"/>
</dbReference>
<keyword evidence="8 11" id="KW-0479">Metal-binding</keyword>
<dbReference type="EMBL" id="FWDO01000004">
    <property type="protein sequence ID" value="SLM17770.1"/>
    <property type="molecule type" value="Genomic_DNA"/>
</dbReference>
<feature type="binding site" evidence="11">
    <location>
        <position position="16"/>
    </location>
    <ligand>
        <name>Mn(2+)</name>
        <dbReference type="ChEBI" id="CHEBI:29035"/>
    </ligand>
</feature>
<dbReference type="FunFam" id="1.10.238.260:FF:000001">
    <property type="entry name" value="2-isopropylmalate synthase"/>
    <property type="match status" value="1"/>
</dbReference>
<keyword evidence="10 11" id="KW-0100">Branched-chain amino acid biosynthesis</keyword>